<keyword evidence="2" id="KW-0472">Membrane</keyword>
<sequence length="281" mass="31412">MAGVAPGFRNRNSAPEGQGNSKAACGRPRLQDGAPQRVAATEVTGIIGGSVELRCLYTGKEPFILNKFRVQWQKKNTISDCFIDAYLPGEDMKLHQCPEFRNRTLFSEQLKKGNFSLRLLDIGPTDELTYECLVQRNQTGKFEFFKSSSVTLKVAVALKKQLTKYITLIFPPANYSKPVITHPVPSGEELIFICNSSHGFPLQKLKWINRTDNSVLNATEWHSADSDGTFSVSSTLMVKTTSDKNLECIIENQRLHQTITTTYACKNEESGHCNGKQKTQQ</sequence>
<feature type="compositionally biased region" description="Polar residues" evidence="4">
    <location>
        <begin position="10"/>
        <end position="21"/>
    </location>
</feature>
<comment type="subcellular location">
    <subcellularLocation>
        <location evidence="1">Membrane</location>
    </subcellularLocation>
</comment>
<evidence type="ECO:0000259" key="5">
    <source>
        <dbReference type="PROSITE" id="PS50835"/>
    </source>
</evidence>
<evidence type="ECO:0000313" key="7">
    <source>
        <dbReference type="Proteomes" id="UP000826234"/>
    </source>
</evidence>
<evidence type="ECO:0000256" key="4">
    <source>
        <dbReference type="SAM" id="MobiDB-lite"/>
    </source>
</evidence>
<dbReference type="InterPro" id="IPR036179">
    <property type="entry name" value="Ig-like_dom_sf"/>
</dbReference>
<reference evidence="6 7" key="1">
    <citation type="journal article" date="2022" name="Gigascience">
        <title>A chromosome-level genome assembly and annotation of the desert horned lizard, Phrynosoma platyrhinos, provides insight into chromosomal rearrangements among reptiles.</title>
        <authorList>
            <person name="Koochekian N."/>
            <person name="Ascanio A."/>
            <person name="Farleigh K."/>
            <person name="Card D.C."/>
            <person name="Schield D.R."/>
            <person name="Castoe T.A."/>
            <person name="Jezkova T."/>
        </authorList>
    </citation>
    <scope>NUCLEOTIDE SEQUENCE [LARGE SCALE GENOMIC DNA]</scope>
    <source>
        <strain evidence="6">NK-2021</strain>
    </source>
</reference>
<feature type="domain" description="Ig-like" evidence="5">
    <location>
        <begin position="28"/>
        <end position="151"/>
    </location>
</feature>
<dbReference type="InterPro" id="IPR013783">
    <property type="entry name" value="Ig-like_fold"/>
</dbReference>
<protein>
    <recommendedName>
        <fullName evidence="5">Ig-like domain-containing protein</fullName>
    </recommendedName>
</protein>
<dbReference type="PANTHER" id="PTHR24100">
    <property type="entry name" value="BUTYROPHILIN"/>
    <property type="match status" value="1"/>
</dbReference>
<keyword evidence="7" id="KW-1185">Reference proteome</keyword>
<dbReference type="EMBL" id="JAIPUX010001232">
    <property type="protein sequence ID" value="KAH0624790.1"/>
    <property type="molecule type" value="Genomic_DNA"/>
</dbReference>
<gene>
    <name evidence="6" type="ORF">JD844_032597</name>
</gene>
<dbReference type="SMART" id="SM00409">
    <property type="entry name" value="IG"/>
    <property type="match status" value="1"/>
</dbReference>
<name>A0ABQ7T4V2_PHRPL</name>
<evidence type="ECO:0000256" key="1">
    <source>
        <dbReference type="ARBA" id="ARBA00004370"/>
    </source>
</evidence>
<evidence type="ECO:0000313" key="6">
    <source>
        <dbReference type="EMBL" id="KAH0624790.1"/>
    </source>
</evidence>
<dbReference type="InterPro" id="IPR053896">
    <property type="entry name" value="BTN3A2-like_Ig-C"/>
</dbReference>
<feature type="region of interest" description="Disordered" evidence="4">
    <location>
        <begin position="1"/>
        <end position="29"/>
    </location>
</feature>
<dbReference type="PROSITE" id="PS50835">
    <property type="entry name" value="IG_LIKE"/>
    <property type="match status" value="2"/>
</dbReference>
<dbReference type="Pfam" id="PF07686">
    <property type="entry name" value="V-set"/>
    <property type="match status" value="1"/>
</dbReference>
<dbReference type="SUPFAM" id="SSF48726">
    <property type="entry name" value="Immunoglobulin"/>
    <property type="match status" value="2"/>
</dbReference>
<dbReference type="InterPro" id="IPR003599">
    <property type="entry name" value="Ig_sub"/>
</dbReference>
<dbReference type="PANTHER" id="PTHR24100:SF151">
    <property type="entry name" value="ICOS LIGAND"/>
    <property type="match status" value="1"/>
</dbReference>
<dbReference type="Proteomes" id="UP000826234">
    <property type="component" value="Unassembled WGS sequence"/>
</dbReference>
<dbReference type="InterPro" id="IPR050504">
    <property type="entry name" value="IgSF_BTN/MOG"/>
</dbReference>
<evidence type="ECO:0000256" key="3">
    <source>
        <dbReference type="ARBA" id="ARBA00023319"/>
    </source>
</evidence>
<accession>A0ABQ7T4V2</accession>
<proteinExistence type="predicted"/>
<dbReference type="InterPro" id="IPR007110">
    <property type="entry name" value="Ig-like_dom"/>
</dbReference>
<comment type="caution">
    <text evidence="6">The sequence shown here is derived from an EMBL/GenBank/DDBJ whole genome shotgun (WGS) entry which is preliminary data.</text>
</comment>
<dbReference type="Gene3D" id="2.60.40.10">
    <property type="entry name" value="Immunoglobulins"/>
    <property type="match status" value="2"/>
</dbReference>
<dbReference type="Pfam" id="PF22705">
    <property type="entry name" value="C2-set_3"/>
    <property type="match status" value="1"/>
</dbReference>
<evidence type="ECO:0000256" key="2">
    <source>
        <dbReference type="ARBA" id="ARBA00023136"/>
    </source>
</evidence>
<feature type="domain" description="Ig-like" evidence="5">
    <location>
        <begin position="172"/>
        <end position="260"/>
    </location>
</feature>
<organism evidence="6 7">
    <name type="scientific">Phrynosoma platyrhinos</name>
    <name type="common">Desert horned lizard</name>
    <dbReference type="NCBI Taxonomy" id="52577"/>
    <lineage>
        <taxon>Eukaryota</taxon>
        <taxon>Metazoa</taxon>
        <taxon>Chordata</taxon>
        <taxon>Craniata</taxon>
        <taxon>Vertebrata</taxon>
        <taxon>Euteleostomi</taxon>
        <taxon>Lepidosauria</taxon>
        <taxon>Squamata</taxon>
        <taxon>Bifurcata</taxon>
        <taxon>Unidentata</taxon>
        <taxon>Episquamata</taxon>
        <taxon>Toxicofera</taxon>
        <taxon>Iguania</taxon>
        <taxon>Phrynosomatidae</taxon>
        <taxon>Phrynosomatinae</taxon>
        <taxon>Phrynosoma</taxon>
    </lineage>
</organism>
<keyword evidence="3" id="KW-0393">Immunoglobulin domain</keyword>
<dbReference type="InterPro" id="IPR013106">
    <property type="entry name" value="Ig_V-set"/>
</dbReference>